<evidence type="ECO:0000313" key="8">
    <source>
        <dbReference type="Proteomes" id="UP000010473"/>
    </source>
</evidence>
<dbReference type="SFLD" id="SFLDG01212">
    <property type="entry name" value="Phytoene_synthase_like"/>
    <property type="match status" value="1"/>
</dbReference>
<accession>K9XYP1</accession>
<dbReference type="KEGG" id="scs:Sta7437_3290"/>
<dbReference type="GO" id="GO:0004311">
    <property type="term" value="F:geranylgeranyl diphosphate synthase activity"/>
    <property type="evidence" value="ECO:0007669"/>
    <property type="project" value="InterPro"/>
</dbReference>
<evidence type="ECO:0000313" key="7">
    <source>
        <dbReference type="EMBL" id="AFZ36797.1"/>
    </source>
</evidence>
<dbReference type="eggNOG" id="COG1562">
    <property type="taxonomic scope" value="Bacteria"/>
</dbReference>
<evidence type="ECO:0000256" key="1">
    <source>
        <dbReference type="ARBA" id="ARBA00001805"/>
    </source>
</evidence>
<evidence type="ECO:0000256" key="6">
    <source>
        <dbReference type="ARBA" id="ARBA00022746"/>
    </source>
</evidence>
<dbReference type="Proteomes" id="UP000010473">
    <property type="component" value="Chromosome"/>
</dbReference>
<comment type="pathway">
    <text evidence="2">Carotenoid biosynthesis.</text>
</comment>
<gene>
    <name evidence="7" type="ordered locus">Sta7437_3290</name>
</gene>
<dbReference type="AlphaFoldDB" id="K9XYP1"/>
<dbReference type="PANTHER" id="PTHR31480">
    <property type="entry name" value="BIFUNCTIONAL LYCOPENE CYCLASE/PHYTOENE SYNTHASE"/>
    <property type="match status" value="1"/>
</dbReference>
<dbReference type="InterPro" id="IPR054866">
    <property type="entry name" value="PhytoSynCyanob"/>
</dbReference>
<dbReference type="Gene3D" id="1.10.600.10">
    <property type="entry name" value="Farnesyl Diphosphate Synthase"/>
    <property type="match status" value="1"/>
</dbReference>
<comment type="similarity">
    <text evidence="3">Belongs to the phytoene/squalene synthase family.</text>
</comment>
<organism evidence="7 8">
    <name type="scientific">Stanieria cyanosphaera (strain ATCC 29371 / PCC 7437)</name>
    <dbReference type="NCBI Taxonomy" id="111780"/>
    <lineage>
        <taxon>Bacteria</taxon>
        <taxon>Bacillati</taxon>
        <taxon>Cyanobacteriota</taxon>
        <taxon>Cyanophyceae</taxon>
        <taxon>Pleurocapsales</taxon>
        <taxon>Dermocarpellaceae</taxon>
        <taxon>Stanieria</taxon>
    </lineage>
</organism>
<dbReference type="PROSITE" id="PS01044">
    <property type="entry name" value="SQUALEN_PHYTOEN_SYN_1"/>
    <property type="match status" value="1"/>
</dbReference>
<sequence length="329" mass="37960">MAKKTTDCLVLTTDSISSCSRMLQLPKSKPKTNLASVTEAYEYCRQITAEYAKTFYLGTLLMPKEKRKAIWAIYAWCRRTDELVDGVEAKDTTIETLAQWEQQLESIFAGEPTDDTDVALIDTIKSFPMDIQPFRDMIAGQRMDLHRNRYETFEELKLYCYRVAGTVGLMSNAILGISNNQNNVPWEKDGQTYIPKEEAISLGIAMQLTNILRDVGEDAQRGRIYLPLEDLKAFNYTEQDLMQGVIDERWLALMRFQIKRARNYYHQAEAGIRYLIRDSRLPVWTSLILYQGILNAIEQNQYDVFSKRAFVPKVAKFSSLPLAWLRAQI</sequence>
<dbReference type="NCBIfam" id="NF045686">
    <property type="entry name" value="PhytoSynCyanob"/>
    <property type="match status" value="1"/>
</dbReference>
<name>K9XYP1_STAC7</name>
<evidence type="ECO:0000256" key="5">
    <source>
        <dbReference type="ARBA" id="ARBA00022679"/>
    </source>
</evidence>
<dbReference type="STRING" id="111780.Sta7437_3290"/>
<dbReference type="Pfam" id="PF00494">
    <property type="entry name" value="SQS_PSY"/>
    <property type="match status" value="1"/>
</dbReference>
<keyword evidence="5 7" id="KW-0808">Transferase</keyword>
<dbReference type="EMBL" id="CP003653">
    <property type="protein sequence ID" value="AFZ36797.1"/>
    <property type="molecule type" value="Genomic_DNA"/>
</dbReference>
<dbReference type="PATRIC" id="fig|111780.3.peg.3413"/>
<dbReference type="SFLD" id="SFLDG01018">
    <property type="entry name" value="Squalene/Phytoene_Synthase_Lik"/>
    <property type="match status" value="1"/>
</dbReference>
<dbReference type="GO" id="GO:0051996">
    <property type="term" value="F:squalene synthase [NAD(P)H] activity"/>
    <property type="evidence" value="ECO:0007669"/>
    <property type="project" value="InterPro"/>
</dbReference>
<dbReference type="EC" id="2.5.1.32" evidence="4"/>
<dbReference type="InterPro" id="IPR044843">
    <property type="entry name" value="Trans_IPPS_bact-type"/>
</dbReference>
<dbReference type="SUPFAM" id="SSF48576">
    <property type="entry name" value="Terpenoid synthases"/>
    <property type="match status" value="1"/>
</dbReference>
<comment type="catalytic activity">
    <reaction evidence="1">
        <text>2 (2E,6E,10E)-geranylgeranyl diphosphate = 15-cis-phytoene + 2 diphosphate</text>
        <dbReference type="Rhea" id="RHEA:34475"/>
        <dbReference type="ChEBI" id="CHEBI:27787"/>
        <dbReference type="ChEBI" id="CHEBI:33019"/>
        <dbReference type="ChEBI" id="CHEBI:58756"/>
        <dbReference type="EC" id="2.5.1.32"/>
    </reaction>
</comment>
<proteinExistence type="inferred from homology"/>
<dbReference type="FunFam" id="1.10.600.10:FF:000004">
    <property type="entry name" value="Phytoene synthase chloroplastic"/>
    <property type="match status" value="1"/>
</dbReference>
<dbReference type="InterPro" id="IPR008949">
    <property type="entry name" value="Isoprenoid_synthase_dom_sf"/>
</dbReference>
<evidence type="ECO:0000256" key="2">
    <source>
        <dbReference type="ARBA" id="ARBA00004829"/>
    </source>
</evidence>
<reference evidence="8" key="1">
    <citation type="journal article" date="2013" name="Proc. Natl. Acad. Sci. U.S.A.">
        <title>Improving the coverage of the cyanobacterial phylum using diversity-driven genome sequencing.</title>
        <authorList>
            <person name="Shih P.M."/>
            <person name="Wu D."/>
            <person name="Latifi A."/>
            <person name="Axen S.D."/>
            <person name="Fewer D.P."/>
            <person name="Talla E."/>
            <person name="Calteau A."/>
            <person name="Cai F."/>
            <person name="Tandeau de Marsac N."/>
            <person name="Rippka R."/>
            <person name="Herdman M."/>
            <person name="Sivonen K."/>
            <person name="Coursin T."/>
            <person name="Laurent T."/>
            <person name="Goodwin L."/>
            <person name="Nolan M."/>
            <person name="Davenport K.W."/>
            <person name="Han C.S."/>
            <person name="Rubin E.M."/>
            <person name="Eisen J.A."/>
            <person name="Woyke T."/>
            <person name="Gugger M."/>
            <person name="Kerfeld C.A."/>
        </authorList>
    </citation>
    <scope>NUCLEOTIDE SEQUENCE [LARGE SCALE GENOMIC DNA]</scope>
    <source>
        <strain evidence="8">ATCC 29371 / PCC 7437</strain>
    </source>
</reference>
<dbReference type="CDD" id="cd00683">
    <property type="entry name" value="Trans_IPPS_HH"/>
    <property type="match status" value="1"/>
</dbReference>
<keyword evidence="8" id="KW-1185">Reference proteome</keyword>
<keyword evidence="6" id="KW-0125">Carotenoid biosynthesis</keyword>
<dbReference type="SFLD" id="SFLDS00005">
    <property type="entry name" value="Isoprenoid_Synthase_Type_I"/>
    <property type="match status" value="1"/>
</dbReference>
<dbReference type="InterPro" id="IPR019845">
    <property type="entry name" value="Squalene/phytoene_synthase_CS"/>
</dbReference>
<dbReference type="InterPro" id="IPR033904">
    <property type="entry name" value="Trans_IPPS_HH"/>
</dbReference>
<dbReference type="GO" id="GO:0016117">
    <property type="term" value="P:carotenoid biosynthetic process"/>
    <property type="evidence" value="ECO:0007669"/>
    <property type="project" value="UniProtKB-KW"/>
</dbReference>
<evidence type="ECO:0000256" key="4">
    <source>
        <dbReference type="ARBA" id="ARBA00012396"/>
    </source>
</evidence>
<dbReference type="PROSITE" id="PS01045">
    <property type="entry name" value="SQUALEN_PHYTOEN_SYN_2"/>
    <property type="match status" value="1"/>
</dbReference>
<protein>
    <recommendedName>
        <fullName evidence="4">15-cis-phytoene synthase</fullName>
        <ecNumber evidence="4">2.5.1.32</ecNumber>
    </recommendedName>
</protein>
<dbReference type="HOGENOM" id="CLU_037269_1_3_3"/>
<dbReference type="InterPro" id="IPR002060">
    <property type="entry name" value="Squ/phyt_synthse"/>
</dbReference>
<evidence type="ECO:0000256" key="3">
    <source>
        <dbReference type="ARBA" id="ARBA00006251"/>
    </source>
</evidence>